<comment type="caution">
    <text evidence="8">The sequence shown here is derived from an EMBL/GenBank/DDBJ whole genome shotgun (WGS) entry which is preliminary data.</text>
</comment>
<dbReference type="GO" id="GO:0050660">
    <property type="term" value="F:flavin adenine dinucleotide binding"/>
    <property type="evidence" value="ECO:0007669"/>
    <property type="project" value="InterPro"/>
</dbReference>
<evidence type="ECO:0000259" key="7">
    <source>
        <dbReference type="Pfam" id="PF05199"/>
    </source>
</evidence>
<sequence length="463" mass="52029">MATHWTCACPRPHPEEYKNSPIKEELPKLLERAETLLNVKTDQFDKSIRHRLVKRTLENHPSFKGRIRSLPLGVQRNEDNENLVTWTGTNTVLGDWSKPENCCMNPKCNCENCRFSLHPEHKVVKLNRKGDDDSVIKSAEVRNLRTGETVIVEAKIFIIACGAICTPQILWNSGFGDHGGSSPNPKGPELRALGRYLTEQSLAFCQIVLKRELVRSLLYPTPTPPSDDQNQDPLTPLGWSKQEIESVRNKCRAHLERFPDDPLPIPFNDPEPQVNVKFTVEGSGSERVYKPWHGQIHRDAFSYGDVGPRADPRVIVDLRFFGIQEISACNRVKFEDKYTDIYNLPQPTFEVHRSEADAERDHDMMLDMCEAAHALGAFLPGSYPQFMQPGLALHITGTTCIGENDSNSVANKFSRVHGQVNLYVGGNNVIPDATACNPTLTSVAYAIYSAEEIVRTLKQMGNN</sequence>
<dbReference type="InterPro" id="IPR000172">
    <property type="entry name" value="GMC_OxRdtase_N"/>
</dbReference>
<proteinExistence type="inferred from homology"/>
<evidence type="ECO:0000259" key="6">
    <source>
        <dbReference type="Pfam" id="PF00732"/>
    </source>
</evidence>
<keyword evidence="5" id="KW-0560">Oxidoreductase</keyword>
<dbReference type="GO" id="GO:0016614">
    <property type="term" value="F:oxidoreductase activity, acting on CH-OH group of donors"/>
    <property type="evidence" value="ECO:0007669"/>
    <property type="project" value="InterPro"/>
</dbReference>
<evidence type="ECO:0000256" key="1">
    <source>
        <dbReference type="ARBA" id="ARBA00001974"/>
    </source>
</evidence>
<evidence type="ECO:0000256" key="4">
    <source>
        <dbReference type="ARBA" id="ARBA00022827"/>
    </source>
</evidence>
<dbReference type="Pfam" id="PF00732">
    <property type="entry name" value="GMC_oxred_N"/>
    <property type="match status" value="1"/>
</dbReference>
<keyword evidence="4" id="KW-0274">FAD</keyword>
<dbReference type="AlphaFoldDB" id="A0A8H3D1I3"/>
<comment type="cofactor">
    <cofactor evidence="1">
        <name>FAD</name>
        <dbReference type="ChEBI" id="CHEBI:57692"/>
    </cofactor>
</comment>
<organism evidence="8 9">
    <name type="scientific">Rhizoctonia solani</name>
    <dbReference type="NCBI Taxonomy" id="456999"/>
    <lineage>
        <taxon>Eukaryota</taxon>
        <taxon>Fungi</taxon>
        <taxon>Dikarya</taxon>
        <taxon>Basidiomycota</taxon>
        <taxon>Agaricomycotina</taxon>
        <taxon>Agaricomycetes</taxon>
        <taxon>Cantharellales</taxon>
        <taxon>Ceratobasidiaceae</taxon>
        <taxon>Rhizoctonia</taxon>
    </lineage>
</organism>
<dbReference type="Proteomes" id="UP000663843">
    <property type="component" value="Unassembled WGS sequence"/>
</dbReference>
<dbReference type="Pfam" id="PF05199">
    <property type="entry name" value="GMC_oxred_C"/>
    <property type="match status" value="1"/>
</dbReference>
<dbReference type="PANTHER" id="PTHR42784">
    <property type="entry name" value="PYRANOSE 2-OXIDASE"/>
    <property type="match status" value="1"/>
</dbReference>
<feature type="domain" description="Glucose-methanol-choline oxidoreductase N-terminal" evidence="6">
    <location>
        <begin position="140"/>
        <end position="178"/>
    </location>
</feature>
<keyword evidence="3" id="KW-0285">Flavoprotein</keyword>
<feature type="domain" description="Glucose-methanol-choline oxidoreductase C-terminal" evidence="7">
    <location>
        <begin position="330"/>
        <end position="446"/>
    </location>
</feature>
<accession>A0A8H3D1I3</accession>
<dbReference type="PANTHER" id="PTHR42784:SF1">
    <property type="entry name" value="PYRANOSE 2-OXIDASE"/>
    <property type="match status" value="1"/>
</dbReference>
<evidence type="ECO:0000313" key="8">
    <source>
        <dbReference type="EMBL" id="CAE6503887.1"/>
    </source>
</evidence>
<reference evidence="8" key="1">
    <citation type="submission" date="2021-01" db="EMBL/GenBank/DDBJ databases">
        <authorList>
            <person name="Kaushik A."/>
        </authorList>
    </citation>
    <scope>NUCLEOTIDE SEQUENCE</scope>
    <source>
        <strain evidence="8">AG2-2IIIB</strain>
    </source>
</reference>
<dbReference type="InterPro" id="IPR007867">
    <property type="entry name" value="GMC_OxRtase_C"/>
</dbReference>
<comment type="similarity">
    <text evidence="2">Belongs to the GMC oxidoreductase family.</text>
</comment>
<evidence type="ECO:0000256" key="5">
    <source>
        <dbReference type="ARBA" id="ARBA00023002"/>
    </source>
</evidence>
<gene>
    <name evidence="8" type="ORF">RDB_LOCUS142741</name>
</gene>
<dbReference type="InterPro" id="IPR051473">
    <property type="entry name" value="P2Ox-like"/>
</dbReference>
<dbReference type="Gene3D" id="3.50.50.60">
    <property type="entry name" value="FAD/NAD(P)-binding domain"/>
    <property type="match status" value="2"/>
</dbReference>
<dbReference type="SUPFAM" id="SSF54373">
    <property type="entry name" value="FAD-linked reductases, C-terminal domain"/>
    <property type="match status" value="1"/>
</dbReference>
<name>A0A8H3D1I3_9AGAM</name>
<protein>
    <submittedName>
        <fullName evidence="8">Uncharacterized protein</fullName>
    </submittedName>
</protein>
<dbReference type="SUPFAM" id="SSF51905">
    <property type="entry name" value="FAD/NAD(P)-binding domain"/>
    <property type="match status" value="1"/>
</dbReference>
<evidence type="ECO:0000256" key="3">
    <source>
        <dbReference type="ARBA" id="ARBA00022630"/>
    </source>
</evidence>
<dbReference type="EMBL" id="CAJMWT010005269">
    <property type="protein sequence ID" value="CAE6503887.1"/>
    <property type="molecule type" value="Genomic_DNA"/>
</dbReference>
<evidence type="ECO:0000256" key="2">
    <source>
        <dbReference type="ARBA" id="ARBA00010790"/>
    </source>
</evidence>
<dbReference type="InterPro" id="IPR036188">
    <property type="entry name" value="FAD/NAD-bd_sf"/>
</dbReference>
<evidence type="ECO:0000313" key="9">
    <source>
        <dbReference type="Proteomes" id="UP000663843"/>
    </source>
</evidence>